<organism evidence="1 2">
    <name type="scientific">Schwartzia succinivorans DSM 10502</name>
    <dbReference type="NCBI Taxonomy" id="1123243"/>
    <lineage>
        <taxon>Bacteria</taxon>
        <taxon>Bacillati</taxon>
        <taxon>Bacillota</taxon>
        <taxon>Negativicutes</taxon>
        <taxon>Selenomonadales</taxon>
        <taxon>Selenomonadaceae</taxon>
        <taxon>Schwartzia</taxon>
    </lineage>
</organism>
<sequence>MDYTNFEVGQTFPLPIRAQGDGGLFQVDSNGTMFVLQLSRTDIIAIEAFRTGHMQFALYEEDGLLFFLYQIDGIFKEGWGDAPFALHTLKKEQLPTMEKLNDPTLHLYLVDSRLNVLLALRSVPIQEDFWQTLRRHTESQLTEPLEPSEHMKRIGSIYMRMSPAEMREKASAVLDVPMDITIPKKH</sequence>
<keyword evidence="2" id="KW-1185">Reference proteome</keyword>
<protein>
    <submittedName>
        <fullName evidence="1">Uncharacterized protein</fullName>
    </submittedName>
</protein>
<name>A0A1M4XJ65_9FIRM</name>
<gene>
    <name evidence="1" type="ORF">SAMN02745190_01501</name>
</gene>
<dbReference type="EMBL" id="FQUG01000005">
    <property type="protein sequence ID" value="SHE93363.1"/>
    <property type="molecule type" value="Genomic_DNA"/>
</dbReference>
<proteinExistence type="predicted"/>
<dbReference type="STRING" id="1123243.SAMN02745190_01501"/>
<evidence type="ECO:0000313" key="1">
    <source>
        <dbReference type="EMBL" id="SHE93363.1"/>
    </source>
</evidence>
<dbReference type="Proteomes" id="UP000184404">
    <property type="component" value="Unassembled WGS sequence"/>
</dbReference>
<dbReference type="OrthoDB" id="1664982at2"/>
<dbReference type="RefSeq" id="WP_072935600.1">
    <property type="nucleotide sequence ID" value="NZ_FQUG01000005.1"/>
</dbReference>
<accession>A0A1M4XJ65</accession>
<reference evidence="1 2" key="1">
    <citation type="submission" date="2016-11" db="EMBL/GenBank/DDBJ databases">
        <authorList>
            <person name="Jaros S."/>
            <person name="Januszkiewicz K."/>
            <person name="Wedrychowicz H."/>
        </authorList>
    </citation>
    <scope>NUCLEOTIDE SEQUENCE [LARGE SCALE GENOMIC DNA]</scope>
    <source>
        <strain evidence="1 2">DSM 10502</strain>
    </source>
</reference>
<evidence type="ECO:0000313" key="2">
    <source>
        <dbReference type="Proteomes" id="UP000184404"/>
    </source>
</evidence>
<dbReference type="AlphaFoldDB" id="A0A1M4XJ65"/>